<proteinExistence type="predicted"/>
<evidence type="ECO:0000259" key="1">
    <source>
        <dbReference type="Pfam" id="PF00148"/>
    </source>
</evidence>
<gene>
    <name evidence="2" type="ORF">J3E07_000713</name>
</gene>
<dbReference type="PANTHER" id="PTHR33712">
    <property type="entry name" value="LIGHT-INDEPENDENT PROTOCHLOROPHYLLIDE REDUCTASE SUBUNIT B"/>
    <property type="match status" value="1"/>
</dbReference>
<accession>A0A8J7S4F2</accession>
<dbReference type="GO" id="GO:0016163">
    <property type="term" value="F:nitrogenase activity"/>
    <property type="evidence" value="ECO:0007669"/>
    <property type="project" value="UniProtKB-EC"/>
</dbReference>
<dbReference type="EMBL" id="JAGGMV010000001">
    <property type="protein sequence ID" value="MBP2201315.1"/>
    <property type="molecule type" value="Genomic_DNA"/>
</dbReference>
<name>A0A8J7S4F2_METVO</name>
<protein>
    <submittedName>
        <fullName evidence="2">Nitrogenase molybdenum-iron protein beta chain</fullName>
        <ecNumber evidence="2">1.18.6.1</ecNumber>
    </submittedName>
</protein>
<dbReference type="AlphaFoldDB" id="A0A8J7S4F2"/>
<dbReference type="EC" id="1.18.6.1" evidence="2"/>
<dbReference type="InterPro" id="IPR000510">
    <property type="entry name" value="Nase/OxRdtase_comp1"/>
</dbReference>
<comment type="caution">
    <text evidence="2">The sequence shown here is derived from an EMBL/GenBank/DDBJ whole genome shotgun (WGS) entry which is preliminary data.</text>
</comment>
<dbReference type="RefSeq" id="WP_209590758.1">
    <property type="nucleotide sequence ID" value="NZ_JAGGMV010000001.1"/>
</dbReference>
<evidence type="ECO:0000313" key="2">
    <source>
        <dbReference type="EMBL" id="MBP2201315.1"/>
    </source>
</evidence>
<organism evidence="2 3">
    <name type="scientific">Methanococcus voltae</name>
    <dbReference type="NCBI Taxonomy" id="2188"/>
    <lineage>
        <taxon>Archaea</taxon>
        <taxon>Methanobacteriati</taxon>
        <taxon>Methanobacteriota</taxon>
        <taxon>Methanomada group</taxon>
        <taxon>Methanococci</taxon>
        <taxon>Methanococcales</taxon>
        <taxon>Methanococcaceae</taxon>
        <taxon>Methanococcus</taxon>
    </lineage>
</organism>
<dbReference type="Proteomes" id="UP000740329">
    <property type="component" value="Unassembled WGS sequence"/>
</dbReference>
<dbReference type="Gene3D" id="3.40.50.1980">
    <property type="entry name" value="Nitrogenase molybdenum iron protein domain"/>
    <property type="match status" value="3"/>
</dbReference>
<sequence length="401" mass="44997">MDAGKYFGTFRACYGIKDAIILNHAPVGCNWGTMIYGTSQNLNDLRMSSSIMHEQEIVFGGENTLKETLISMDTNYDTVKNPLLVLLVGDIPSIIGDDVSGIVDDVEIEKDYVIINAEAFKGDAEKGYEDGLLRLYSLISKNFDKKTNVEKDTNINSINLIGVSIDDYKIEADLKEIKRILKEFNIDINCVISNCTYSEFLNSPNADLNVVMGQGFEFAKIMQKEHNIDYVSVNYPYGIEGTKKFVKSIISKLENNIYKDEEAFELKYNSLVDYEPYKRASVYMNGLYSVPVSIIGDFKAESMAEFLSQELGMDIEVVAHFGEDYKTDVLSSYTTMIFGSSFEKGLSNDLDIPLIRYTYPVFDNVSLSDNIPYAGINGALCLVEDILNSALSRCGKFKYNI</sequence>
<feature type="domain" description="Nitrogenase/oxidoreductase component 1" evidence="1">
    <location>
        <begin position="6"/>
        <end position="320"/>
    </location>
</feature>
<dbReference type="SUPFAM" id="SSF53807">
    <property type="entry name" value="Helical backbone' metal receptor"/>
    <property type="match status" value="1"/>
</dbReference>
<dbReference type="Pfam" id="PF00148">
    <property type="entry name" value="Oxidored_nitro"/>
    <property type="match status" value="1"/>
</dbReference>
<dbReference type="CDD" id="cd00316">
    <property type="entry name" value="Oxidoreductase_nitrogenase"/>
    <property type="match status" value="1"/>
</dbReference>
<evidence type="ECO:0000313" key="3">
    <source>
        <dbReference type="Proteomes" id="UP000740329"/>
    </source>
</evidence>
<dbReference type="PANTHER" id="PTHR33712:SF7">
    <property type="entry name" value="LIGHT-INDEPENDENT PROTOCHLOROPHYLLIDE REDUCTASE SUBUNIT B"/>
    <property type="match status" value="1"/>
</dbReference>
<dbReference type="InterPro" id="IPR050152">
    <property type="entry name" value="ChlB/BchB/BchZ"/>
</dbReference>
<keyword evidence="2" id="KW-0560">Oxidoreductase</keyword>
<reference evidence="2" key="1">
    <citation type="submission" date="2021-03" db="EMBL/GenBank/DDBJ databases">
        <title>Genomic Encyclopedia of Type Strains, Phase IV (KMG-V): Genome sequencing to study the core and pangenomes of soil and plant-associated prokaryotes.</title>
        <authorList>
            <person name="Whitman W."/>
        </authorList>
    </citation>
    <scope>NUCLEOTIDE SEQUENCE</scope>
    <source>
        <strain evidence="2">C4</strain>
    </source>
</reference>